<feature type="domain" description="CAAX prenyl protease 2/Lysostaphin resistance protein A-like" evidence="1">
    <location>
        <begin position="178"/>
        <end position="247"/>
    </location>
</feature>
<dbReference type="Pfam" id="PF02517">
    <property type="entry name" value="Rce1-like"/>
    <property type="match status" value="1"/>
</dbReference>
<sequence length="263" mass="30136">MNNPIANYLRGFVSEARTELASNGGAKIDLDRRTIGVFVLTSVLLALFYYYGRPGFYRRGAIEQWLAEWLSLDASVYRSLIPYGCWAAASLLIRVLLPLGCIVWWFKESPAEYGFRMWKKGHAWIYLMLYLIMLPVLVGVSMMESFQSKYPFYDQATESLTHFLSYELAYGIQFFSLEAFFRGFLIFALFKKFGYYSVVIMTIPYCMIHFGKPMPETIGAIFAGLLLGYLAIQSRSWIPGAFLHWGVGVTMDILAASQKTTWF</sequence>
<proteinExistence type="predicted"/>
<organism evidence="2 3">
    <name type="scientific">Bradymonas sediminis</name>
    <dbReference type="NCBI Taxonomy" id="1548548"/>
    <lineage>
        <taxon>Bacteria</taxon>
        <taxon>Deltaproteobacteria</taxon>
        <taxon>Bradymonadales</taxon>
        <taxon>Bradymonadaceae</taxon>
        <taxon>Bradymonas</taxon>
    </lineage>
</organism>
<keyword evidence="3" id="KW-1185">Reference proteome</keyword>
<dbReference type="Proteomes" id="UP000249799">
    <property type="component" value="Chromosome"/>
</dbReference>
<dbReference type="AlphaFoldDB" id="A0A2Z4FR02"/>
<dbReference type="KEGG" id="bsed:DN745_18430"/>
<evidence type="ECO:0000313" key="3">
    <source>
        <dbReference type="Proteomes" id="UP000249799"/>
    </source>
</evidence>
<dbReference type="GO" id="GO:0080120">
    <property type="term" value="P:CAAX-box protein maturation"/>
    <property type="evidence" value="ECO:0007669"/>
    <property type="project" value="UniProtKB-ARBA"/>
</dbReference>
<dbReference type="GO" id="GO:0004175">
    <property type="term" value="F:endopeptidase activity"/>
    <property type="evidence" value="ECO:0007669"/>
    <property type="project" value="UniProtKB-ARBA"/>
</dbReference>
<dbReference type="OrthoDB" id="5525190at2"/>
<dbReference type="InterPro" id="IPR003675">
    <property type="entry name" value="Rce1/LyrA-like_dom"/>
</dbReference>
<evidence type="ECO:0000313" key="2">
    <source>
        <dbReference type="EMBL" id="AWV91195.1"/>
    </source>
</evidence>
<protein>
    <recommendedName>
        <fullName evidence="1">CAAX prenyl protease 2/Lysostaphin resistance protein A-like domain-containing protein</fullName>
    </recommendedName>
</protein>
<name>A0A2Z4FR02_9DELT</name>
<evidence type="ECO:0000259" key="1">
    <source>
        <dbReference type="Pfam" id="PF02517"/>
    </source>
</evidence>
<dbReference type="EMBL" id="CP030032">
    <property type="protein sequence ID" value="AWV91195.1"/>
    <property type="molecule type" value="Genomic_DNA"/>
</dbReference>
<reference evidence="2 3" key="1">
    <citation type="submission" date="2018-06" db="EMBL/GenBank/DDBJ databases">
        <title>Lujinxingia sediminis gen. nov. sp. nov., a new facultative anaerobic member of the class Deltaproteobacteria, and proposal of Lujinxingaceae fam. nov.</title>
        <authorList>
            <person name="Guo L.-Y."/>
            <person name="Li C.-M."/>
            <person name="Wang S."/>
            <person name="Du Z.-J."/>
        </authorList>
    </citation>
    <scope>NUCLEOTIDE SEQUENCE [LARGE SCALE GENOMIC DNA]</scope>
    <source>
        <strain evidence="2 3">FA350</strain>
    </source>
</reference>
<gene>
    <name evidence="2" type="ORF">DN745_18430</name>
</gene>
<dbReference type="RefSeq" id="WP_111337244.1">
    <property type="nucleotide sequence ID" value="NZ_CP030032.1"/>
</dbReference>
<accession>A0A2Z4FR02</accession>